<feature type="compositionally biased region" description="Polar residues" evidence="3">
    <location>
        <begin position="726"/>
        <end position="737"/>
    </location>
</feature>
<dbReference type="STRING" id="1196081.A0A364KSK2"/>
<organism evidence="5 6">
    <name type="scientific">Talaromyces amestolkiae</name>
    <dbReference type="NCBI Taxonomy" id="1196081"/>
    <lineage>
        <taxon>Eukaryota</taxon>
        <taxon>Fungi</taxon>
        <taxon>Dikarya</taxon>
        <taxon>Ascomycota</taxon>
        <taxon>Pezizomycotina</taxon>
        <taxon>Eurotiomycetes</taxon>
        <taxon>Eurotiomycetidae</taxon>
        <taxon>Eurotiales</taxon>
        <taxon>Trichocomaceae</taxon>
        <taxon>Talaromyces</taxon>
        <taxon>Talaromyces sect. Talaromyces</taxon>
    </lineage>
</organism>
<feature type="compositionally biased region" description="Basic and acidic residues" evidence="3">
    <location>
        <begin position="878"/>
        <end position="901"/>
    </location>
</feature>
<keyword evidence="2" id="KW-0378">Hydrolase</keyword>
<evidence type="ECO:0000256" key="2">
    <source>
        <dbReference type="ARBA" id="ARBA00022801"/>
    </source>
</evidence>
<feature type="region of interest" description="Disordered" evidence="3">
    <location>
        <begin position="489"/>
        <end position="518"/>
    </location>
</feature>
<gene>
    <name evidence="5" type="ORF">BHQ10_002541</name>
</gene>
<dbReference type="InterPro" id="IPR029058">
    <property type="entry name" value="AB_hydrolase_fold"/>
</dbReference>
<dbReference type="PROSITE" id="PS01173">
    <property type="entry name" value="LIPASE_GDXG_HIS"/>
    <property type="match status" value="1"/>
</dbReference>
<dbReference type="PANTHER" id="PTHR48081:SF19">
    <property type="entry name" value="AB HYDROLASE SUPERFAMILY PROTEIN C4A8.06C"/>
    <property type="match status" value="1"/>
</dbReference>
<dbReference type="Gene3D" id="3.40.50.1820">
    <property type="entry name" value="alpha/beta hydrolase"/>
    <property type="match status" value="2"/>
</dbReference>
<dbReference type="RefSeq" id="XP_040731046.1">
    <property type="nucleotide sequence ID" value="XM_040874699.1"/>
</dbReference>
<evidence type="ECO:0000259" key="4">
    <source>
        <dbReference type="Pfam" id="PF07859"/>
    </source>
</evidence>
<comment type="similarity">
    <text evidence="1">Belongs to the 'GDXG' lipolytic enzyme family.</text>
</comment>
<evidence type="ECO:0000256" key="1">
    <source>
        <dbReference type="ARBA" id="ARBA00010515"/>
    </source>
</evidence>
<dbReference type="OrthoDB" id="2336090at2759"/>
<sequence length="909" mass="100733">MYIDRKPRHQKPTAHISYDEGLNIVRAFLKHAAHHTVEDLQAFTAQKIPSPTWVKVQEQVIPNAHLTEAADHVNAQLGERGIKRVGGRTWWQWRGLQGDLKCEWIEMKSDYKARKQANAHCKRVMLYVHGGAYFFGSLETHRYQMQRHARKLKARVFARKSEYRLSPQFPFPCGLQDCLAAYLYLLTLQDPTEIILAGDSAGGGMVLSMLVILRDQGIPLPAGAILVSPWADLTHSFPSIARASNFDYIPEHGFLHRPSRSWPPPNSDDLAYMYQNANQKKPGEIGSHVQTDGIGEANDNDQQTAVQGFTVREENTAGVNHTYPGLHSGINRVGTADVGTAHADNIVVPMADNTVVEIKDQIQMYAPNQMLSHPLVSPVLQPTLGGLPPLLILTGGGELLRDEQIYLAHKAADPLSYLPADIFLDEHDPDRILIHKYGPTNVQLQVWDDLCHVAPTLSWTRPAKFMYRSIAQFGAWALAHAQHEEIDIPEDDASSISSESSSTSEIEEPVASVGKAGDPLPAFRKHMIRQRVDRHGIVYHLDSPQSLPALQHPRNKIGALNPDIVKKWMGAKKTWDEKFAKEKLTVQRRRIKDFEMGYFRFDGELPPACAMASRRTEKDLAGAKVRKSYGMMMWSLLASKHDKDIVAREAREDAIPHITNKPLKGKEGQGDTDIVAQKTSSGREESISAPDRRKLSPFPVEERSHSRPRSRSRIVSDAGQVGEYGTDQSEQHSTGVSTPIVLIPGVDINTDTQSTGKTPDNVSTIAVLNADGVLSTTDTTTVKSDDSIVLRPSSLSDQNGTLSDSTPHTPSIITTDTATELGVHGSNASTVAVRNVPYILKEHEEEKQKRPSTVDEVSPHAERDAVVSNGAETPKANGQDKDAFSFHAEKERPEMPDRDEFVTAEEIQA</sequence>
<feature type="region of interest" description="Disordered" evidence="3">
    <location>
        <begin position="791"/>
        <end position="813"/>
    </location>
</feature>
<feature type="region of interest" description="Disordered" evidence="3">
    <location>
        <begin position="281"/>
        <end position="300"/>
    </location>
</feature>
<feature type="compositionally biased region" description="Basic and acidic residues" evidence="3">
    <location>
        <begin position="842"/>
        <end position="865"/>
    </location>
</feature>
<dbReference type="Proteomes" id="UP000249363">
    <property type="component" value="Unassembled WGS sequence"/>
</dbReference>
<dbReference type="PANTHER" id="PTHR48081">
    <property type="entry name" value="AB HYDROLASE SUPERFAMILY PROTEIN C4A8.06C"/>
    <property type="match status" value="1"/>
</dbReference>
<proteinExistence type="inferred from homology"/>
<dbReference type="GeneID" id="63791758"/>
<feature type="domain" description="Alpha/beta hydrolase fold-3" evidence="4">
    <location>
        <begin position="357"/>
        <end position="411"/>
    </location>
</feature>
<feature type="domain" description="Alpha/beta hydrolase fold-3" evidence="4">
    <location>
        <begin position="125"/>
        <end position="241"/>
    </location>
</feature>
<protein>
    <recommendedName>
        <fullName evidence="4">Alpha/beta hydrolase fold-3 domain-containing protein</fullName>
    </recommendedName>
</protein>
<dbReference type="AlphaFoldDB" id="A0A364KSK2"/>
<evidence type="ECO:0000313" key="5">
    <source>
        <dbReference type="EMBL" id="RAO66529.1"/>
    </source>
</evidence>
<feature type="region of interest" description="Disordered" evidence="3">
    <location>
        <begin position="842"/>
        <end position="909"/>
    </location>
</feature>
<dbReference type="GO" id="GO:0016787">
    <property type="term" value="F:hydrolase activity"/>
    <property type="evidence" value="ECO:0007669"/>
    <property type="project" value="UniProtKB-KW"/>
</dbReference>
<dbReference type="EMBL" id="MIKG01000003">
    <property type="protein sequence ID" value="RAO66529.1"/>
    <property type="molecule type" value="Genomic_DNA"/>
</dbReference>
<feature type="compositionally biased region" description="Low complexity" evidence="3">
    <location>
        <begin position="494"/>
        <end position="504"/>
    </location>
</feature>
<dbReference type="Pfam" id="PF07859">
    <property type="entry name" value="Abhydrolase_3"/>
    <property type="match status" value="2"/>
</dbReference>
<dbReference type="InterPro" id="IPR002168">
    <property type="entry name" value="Lipase_GDXG_HIS_AS"/>
</dbReference>
<evidence type="ECO:0000256" key="3">
    <source>
        <dbReference type="SAM" id="MobiDB-lite"/>
    </source>
</evidence>
<evidence type="ECO:0000313" key="6">
    <source>
        <dbReference type="Proteomes" id="UP000249363"/>
    </source>
</evidence>
<dbReference type="InterPro" id="IPR050300">
    <property type="entry name" value="GDXG_lipolytic_enzyme"/>
</dbReference>
<accession>A0A364KSK2</accession>
<feature type="region of interest" description="Disordered" evidence="3">
    <location>
        <begin position="678"/>
        <end position="737"/>
    </location>
</feature>
<comment type="caution">
    <text evidence="5">The sequence shown here is derived from an EMBL/GenBank/DDBJ whole genome shotgun (WGS) entry which is preliminary data.</text>
</comment>
<feature type="compositionally biased region" description="Basic and acidic residues" evidence="3">
    <location>
        <begin position="681"/>
        <end position="705"/>
    </location>
</feature>
<dbReference type="SUPFAM" id="SSF53474">
    <property type="entry name" value="alpha/beta-Hydrolases"/>
    <property type="match status" value="1"/>
</dbReference>
<feature type="compositionally biased region" description="Polar residues" evidence="3">
    <location>
        <begin position="793"/>
        <end position="813"/>
    </location>
</feature>
<name>A0A364KSK2_TALAM</name>
<reference evidence="5 6" key="1">
    <citation type="journal article" date="2017" name="Biotechnol. Biofuels">
        <title>Differential beta-glucosidase expression as a function of carbon source availability in Talaromyces amestolkiae: a genomic and proteomic approach.</title>
        <authorList>
            <person name="de Eugenio L.I."/>
            <person name="Mendez-Liter J.A."/>
            <person name="Nieto-Dominguez M."/>
            <person name="Alonso L."/>
            <person name="Gil-Munoz J."/>
            <person name="Barriuso J."/>
            <person name="Prieto A."/>
            <person name="Martinez M.J."/>
        </authorList>
    </citation>
    <scope>NUCLEOTIDE SEQUENCE [LARGE SCALE GENOMIC DNA]</scope>
    <source>
        <strain evidence="5 6">CIB</strain>
    </source>
</reference>
<dbReference type="InterPro" id="IPR013094">
    <property type="entry name" value="AB_hydrolase_3"/>
</dbReference>
<keyword evidence="6" id="KW-1185">Reference proteome</keyword>